<evidence type="ECO:0000313" key="4">
    <source>
        <dbReference type="RefSeq" id="XP_055900746.1"/>
    </source>
</evidence>
<dbReference type="SUPFAM" id="SSF57603">
    <property type="entry name" value="FnI-like domain"/>
    <property type="match status" value="1"/>
</dbReference>
<protein>
    <submittedName>
        <fullName evidence="4">von Willebrand factor C domain-containing protein 2-like</fullName>
    </submittedName>
</protein>
<dbReference type="PROSITE" id="PS50184">
    <property type="entry name" value="VWFC_2"/>
    <property type="match status" value="1"/>
</dbReference>
<dbReference type="Proteomes" id="UP001165740">
    <property type="component" value="Chromosome 10"/>
</dbReference>
<sequence>MNTLLQFHVLAPLVLCLVYGGTIQYTCMSSDGLPMQAGQGYVPTRCKYCKCQNSGEVTCEMIECSSIPGCKNYELPPGGCCPMCVDDGPLIII</sequence>
<dbReference type="Gene3D" id="6.20.200.20">
    <property type="match status" value="1"/>
</dbReference>
<organism evidence="3 4">
    <name type="scientific">Biomphalaria glabrata</name>
    <name type="common">Bloodfluke planorb</name>
    <name type="synonym">Freshwater snail</name>
    <dbReference type="NCBI Taxonomy" id="6526"/>
    <lineage>
        <taxon>Eukaryota</taxon>
        <taxon>Metazoa</taxon>
        <taxon>Spiralia</taxon>
        <taxon>Lophotrochozoa</taxon>
        <taxon>Mollusca</taxon>
        <taxon>Gastropoda</taxon>
        <taxon>Heterobranchia</taxon>
        <taxon>Euthyneura</taxon>
        <taxon>Panpulmonata</taxon>
        <taxon>Hygrophila</taxon>
        <taxon>Lymnaeoidea</taxon>
        <taxon>Planorbidae</taxon>
        <taxon>Biomphalaria</taxon>
    </lineage>
</organism>
<accession>A0A9W3BMU2</accession>
<name>A0A9W3BMU2_BIOGL</name>
<keyword evidence="1" id="KW-0732">Signal</keyword>
<dbReference type="RefSeq" id="XP_055900746.1">
    <property type="nucleotide sequence ID" value="XM_056044771.1"/>
</dbReference>
<feature type="signal peptide" evidence="1">
    <location>
        <begin position="1"/>
        <end position="16"/>
    </location>
</feature>
<keyword evidence="3" id="KW-1185">Reference proteome</keyword>
<evidence type="ECO:0000259" key="2">
    <source>
        <dbReference type="PROSITE" id="PS50184"/>
    </source>
</evidence>
<dbReference type="Pfam" id="PF23334">
    <property type="entry name" value="VWC2L_2nd"/>
    <property type="match status" value="1"/>
</dbReference>
<dbReference type="AlphaFoldDB" id="A0A9W3BMU2"/>
<evidence type="ECO:0000256" key="1">
    <source>
        <dbReference type="SAM" id="SignalP"/>
    </source>
</evidence>
<gene>
    <name evidence="4" type="primary">LOC106054437</name>
</gene>
<reference evidence="4" key="1">
    <citation type="submission" date="2025-08" db="UniProtKB">
        <authorList>
            <consortium name="RefSeq"/>
        </authorList>
    </citation>
    <scope>IDENTIFICATION</scope>
</reference>
<feature type="domain" description="VWFC" evidence="2">
    <location>
        <begin position="25"/>
        <end position="85"/>
    </location>
</feature>
<dbReference type="SMART" id="SM00214">
    <property type="entry name" value="VWC"/>
    <property type="match status" value="1"/>
</dbReference>
<feature type="chain" id="PRO_5040921666" evidence="1">
    <location>
        <begin position="17"/>
        <end position="93"/>
    </location>
</feature>
<proteinExistence type="predicted"/>
<dbReference type="InterPro" id="IPR001007">
    <property type="entry name" value="VWF_dom"/>
</dbReference>
<dbReference type="GeneID" id="106054437"/>
<evidence type="ECO:0000313" key="3">
    <source>
        <dbReference type="Proteomes" id="UP001165740"/>
    </source>
</evidence>